<dbReference type="STRING" id="1108812.AWC16_19330"/>
<evidence type="ECO:0000313" key="2">
    <source>
        <dbReference type="Proteomes" id="UP000193866"/>
    </source>
</evidence>
<dbReference type="Proteomes" id="UP000193866">
    <property type="component" value="Unassembled WGS sequence"/>
</dbReference>
<protein>
    <submittedName>
        <fullName evidence="1">Uncharacterized protein</fullName>
    </submittedName>
</protein>
<keyword evidence="2" id="KW-1185">Reference proteome</keyword>
<organism evidence="1 2">
    <name type="scientific">Mycolicibacter longobardus</name>
    <dbReference type="NCBI Taxonomy" id="1108812"/>
    <lineage>
        <taxon>Bacteria</taxon>
        <taxon>Bacillati</taxon>
        <taxon>Actinomycetota</taxon>
        <taxon>Actinomycetes</taxon>
        <taxon>Mycobacteriales</taxon>
        <taxon>Mycobacteriaceae</taxon>
        <taxon>Mycolicibacter</taxon>
    </lineage>
</organism>
<comment type="caution">
    <text evidence="1">The sequence shown here is derived from an EMBL/GenBank/DDBJ whole genome shotgun (WGS) entry which is preliminary data.</text>
</comment>
<sequence length="70" mass="7986">MTTGWCDTRDTHDGGYEHTRQPTCRNFISDAEHTDQLVAQAHEHDRKTQILYPSGATDPAADYVAQHRPY</sequence>
<proteinExistence type="predicted"/>
<evidence type="ECO:0000313" key="1">
    <source>
        <dbReference type="EMBL" id="ORW08552.1"/>
    </source>
</evidence>
<name>A0A1X1YBR0_9MYCO</name>
<dbReference type="RefSeq" id="WP_085266193.1">
    <property type="nucleotide sequence ID" value="NZ_LQPG01000035.1"/>
</dbReference>
<gene>
    <name evidence="1" type="ORF">AWC16_19330</name>
</gene>
<reference evidence="1 2" key="1">
    <citation type="submission" date="2016-01" db="EMBL/GenBank/DDBJ databases">
        <title>The new phylogeny of the genus Mycobacterium.</title>
        <authorList>
            <person name="Tarcisio F."/>
            <person name="Conor M."/>
            <person name="Antonella G."/>
            <person name="Elisabetta G."/>
            <person name="Giulia F.S."/>
            <person name="Sara T."/>
            <person name="Anna F."/>
            <person name="Clotilde B."/>
            <person name="Roberto B."/>
            <person name="Veronica D.S."/>
            <person name="Fabio R."/>
            <person name="Monica P."/>
            <person name="Olivier J."/>
            <person name="Enrico T."/>
            <person name="Nicola S."/>
        </authorList>
    </citation>
    <scope>NUCLEOTIDE SEQUENCE [LARGE SCALE GENOMIC DNA]</scope>
    <source>
        <strain evidence="1 2">DSM 45394</strain>
    </source>
</reference>
<accession>A0A1X1YBR0</accession>
<dbReference type="AlphaFoldDB" id="A0A1X1YBR0"/>
<dbReference type="OrthoDB" id="9841688at2"/>
<dbReference type="EMBL" id="LQPG01000035">
    <property type="protein sequence ID" value="ORW08552.1"/>
    <property type="molecule type" value="Genomic_DNA"/>
</dbReference>